<dbReference type="Pfam" id="PF19993">
    <property type="entry name" value="DO-GTPase2"/>
    <property type="match status" value="1"/>
</dbReference>
<name>A0ABY9X543_9BACT</name>
<evidence type="ECO:0000313" key="2">
    <source>
        <dbReference type="EMBL" id="WNG50499.1"/>
    </source>
</evidence>
<evidence type="ECO:0000259" key="1">
    <source>
        <dbReference type="Pfam" id="PF19993"/>
    </source>
</evidence>
<reference evidence="2 3" key="1">
    <citation type="submission" date="2019-08" db="EMBL/GenBank/DDBJ databases">
        <title>Archangium and Cystobacter genomes.</title>
        <authorList>
            <person name="Chen I.-C.K."/>
            <person name="Wielgoss S."/>
        </authorList>
    </citation>
    <scope>NUCLEOTIDE SEQUENCE [LARGE SCALE GENOMIC DNA]</scope>
    <source>
        <strain evidence="2 3">Cbm 6</strain>
    </source>
</reference>
<dbReference type="Gene3D" id="3.40.50.300">
    <property type="entry name" value="P-loop containing nucleotide triphosphate hydrolases"/>
    <property type="match status" value="1"/>
</dbReference>
<dbReference type="InterPro" id="IPR045528">
    <property type="entry name" value="DO-GTPase2"/>
</dbReference>
<proteinExistence type="predicted"/>
<dbReference type="RefSeq" id="WP_395809643.1">
    <property type="nucleotide sequence ID" value="NZ_CP043494.1"/>
</dbReference>
<dbReference type="Proteomes" id="UP001611383">
    <property type="component" value="Chromosome"/>
</dbReference>
<dbReference type="InterPro" id="IPR027417">
    <property type="entry name" value="P-loop_NTPase"/>
</dbReference>
<organism evidence="2 3">
    <name type="scientific">Archangium minus</name>
    <dbReference type="NCBI Taxonomy" id="83450"/>
    <lineage>
        <taxon>Bacteria</taxon>
        <taxon>Pseudomonadati</taxon>
        <taxon>Myxococcota</taxon>
        <taxon>Myxococcia</taxon>
        <taxon>Myxococcales</taxon>
        <taxon>Cystobacterineae</taxon>
        <taxon>Archangiaceae</taxon>
        <taxon>Archangium</taxon>
    </lineage>
</organism>
<sequence length="345" mass="37767">MATTETRELQCVNPECRVAETGKCVEGYALNQCPHFGRVAPESKEIRSDNNVSAAESTEQVDQGITLPSGERLSTVEASSILRAGEARVIAIIGPTEAGKTTLIASIYDLFQNGPVDELHFARSRTLSAFEQACHHARAASMRTTPHTERTLLSAGIGFYHLGIQNRENSTSVDMLLADRAGEEYRSAADTPSAANEFVEIHRADTITTLVDGRRLLDTGERHNIRSEIELILQAFIDSSVVTPGQRVALVLTKLDEVKSSSAKERAERDFSTLVQSVRRLFGETFSEIEEFRVAASPVTDLLPRGYGIPALLRFWIAATPFTAPAPLSIPRVGRAMSRLTIVEE</sequence>
<dbReference type="SUPFAM" id="SSF52540">
    <property type="entry name" value="P-loop containing nucleoside triphosphate hydrolases"/>
    <property type="match status" value="1"/>
</dbReference>
<gene>
    <name evidence="2" type="ORF">F0U60_44985</name>
</gene>
<feature type="domain" description="Double-GTPase 2" evidence="1">
    <location>
        <begin position="88"/>
        <end position="317"/>
    </location>
</feature>
<protein>
    <recommendedName>
        <fullName evidence="1">Double-GTPase 2 domain-containing protein</fullName>
    </recommendedName>
</protein>
<accession>A0ABY9X543</accession>
<keyword evidence="3" id="KW-1185">Reference proteome</keyword>
<evidence type="ECO:0000313" key="3">
    <source>
        <dbReference type="Proteomes" id="UP001611383"/>
    </source>
</evidence>
<dbReference type="EMBL" id="CP043494">
    <property type="protein sequence ID" value="WNG50499.1"/>
    <property type="molecule type" value="Genomic_DNA"/>
</dbReference>